<proteinExistence type="predicted"/>
<comment type="caution">
    <text evidence="1">The sequence shown here is derived from an EMBL/GenBank/DDBJ whole genome shotgun (WGS) entry which is preliminary data.</text>
</comment>
<name>A0A6D2KLY0_9BRAS</name>
<evidence type="ECO:0000313" key="1">
    <source>
        <dbReference type="EMBL" id="CAA7055490.1"/>
    </source>
</evidence>
<gene>
    <name evidence="1" type="ORF">MERR_LOCUS42726</name>
</gene>
<protein>
    <submittedName>
        <fullName evidence="1">Uncharacterized protein</fullName>
    </submittedName>
</protein>
<keyword evidence="2" id="KW-1185">Reference proteome</keyword>
<sequence length="89" mass="10253">MNPSIHNPLSHSLTFFDLMWFKLPRVTENVAWKIPMLLQSGHIPGRPGEKGLGFGWGILEKGEIVFNTIKAHCQEDWLLSQETRNECYD</sequence>
<accession>A0A6D2KLY0</accession>
<organism evidence="1 2">
    <name type="scientific">Microthlaspi erraticum</name>
    <dbReference type="NCBI Taxonomy" id="1685480"/>
    <lineage>
        <taxon>Eukaryota</taxon>
        <taxon>Viridiplantae</taxon>
        <taxon>Streptophyta</taxon>
        <taxon>Embryophyta</taxon>
        <taxon>Tracheophyta</taxon>
        <taxon>Spermatophyta</taxon>
        <taxon>Magnoliopsida</taxon>
        <taxon>eudicotyledons</taxon>
        <taxon>Gunneridae</taxon>
        <taxon>Pentapetalae</taxon>
        <taxon>rosids</taxon>
        <taxon>malvids</taxon>
        <taxon>Brassicales</taxon>
        <taxon>Brassicaceae</taxon>
        <taxon>Coluteocarpeae</taxon>
        <taxon>Microthlaspi</taxon>
    </lineage>
</organism>
<evidence type="ECO:0000313" key="2">
    <source>
        <dbReference type="Proteomes" id="UP000467841"/>
    </source>
</evidence>
<dbReference type="AlphaFoldDB" id="A0A6D2KLY0"/>
<dbReference type="Proteomes" id="UP000467841">
    <property type="component" value="Unassembled WGS sequence"/>
</dbReference>
<reference evidence="1" key="1">
    <citation type="submission" date="2020-01" db="EMBL/GenBank/DDBJ databases">
        <authorList>
            <person name="Mishra B."/>
        </authorList>
    </citation>
    <scope>NUCLEOTIDE SEQUENCE [LARGE SCALE GENOMIC DNA]</scope>
</reference>
<dbReference type="EMBL" id="CACVBM020001607">
    <property type="protein sequence ID" value="CAA7055490.1"/>
    <property type="molecule type" value="Genomic_DNA"/>
</dbReference>